<dbReference type="AlphaFoldDB" id="A0AAV4T7K1"/>
<comment type="caution">
    <text evidence="1">The sequence shown here is derived from an EMBL/GenBank/DDBJ whole genome shotgun (WGS) entry which is preliminary data.</text>
</comment>
<reference evidence="1 2" key="1">
    <citation type="submission" date="2021-06" db="EMBL/GenBank/DDBJ databases">
        <title>Caerostris darwini draft genome.</title>
        <authorList>
            <person name="Kono N."/>
            <person name="Arakawa K."/>
        </authorList>
    </citation>
    <scope>NUCLEOTIDE SEQUENCE [LARGE SCALE GENOMIC DNA]</scope>
</reference>
<name>A0AAV4T7K1_9ARAC</name>
<keyword evidence="2" id="KW-1185">Reference proteome</keyword>
<evidence type="ECO:0000313" key="1">
    <source>
        <dbReference type="EMBL" id="GIY41281.1"/>
    </source>
</evidence>
<protein>
    <submittedName>
        <fullName evidence="1">Uncharacterized protein</fullName>
    </submittedName>
</protein>
<organism evidence="1 2">
    <name type="scientific">Caerostris darwini</name>
    <dbReference type="NCBI Taxonomy" id="1538125"/>
    <lineage>
        <taxon>Eukaryota</taxon>
        <taxon>Metazoa</taxon>
        <taxon>Ecdysozoa</taxon>
        <taxon>Arthropoda</taxon>
        <taxon>Chelicerata</taxon>
        <taxon>Arachnida</taxon>
        <taxon>Araneae</taxon>
        <taxon>Araneomorphae</taxon>
        <taxon>Entelegynae</taxon>
        <taxon>Araneoidea</taxon>
        <taxon>Araneidae</taxon>
        <taxon>Caerostris</taxon>
    </lineage>
</organism>
<dbReference type="Proteomes" id="UP001054837">
    <property type="component" value="Unassembled WGS sequence"/>
</dbReference>
<dbReference type="EMBL" id="BPLQ01009040">
    <property type="protein sequence ID" value="GIY41281.1"/>
    <property type="molecule type" value="Genomic_DNA"/>
</dbReference>
<gene>
    <name evidence="1" type="ORF">CDAR_303911</name>
</gene>
<evidence type="ECO:0000313" key="2">
    <source>
        <dbReference type="Proteomes" id="UP001054837"/>
    </source>
</evidence>
<sequence>MRAVLLQPSSPINGPMISVFLNYASHQRDLANLLVGANLHVGFCSHPSGIPGKQPSHSLSCQATPENRDTQTYKIFDVITQAFPVHQICILTLPIAI</sequence>
<accession>A0AAV4T7K1</accession>
<proteinExistence type="predicted"/>